<proteinExistence type="predicted"/>
<comment type="caution">
    <text evidence="4">The sequence shown here is derived from an EMBL/GenBank/DDBJ whole genome shotgun (WGS) entry which is preliminary data.</text>
</comment>
<dbReference type="Proteomes" id="UP000700596">
    <property type="component" value="Unassembled WGS sequence"/>
</dbReference>
<feature type="domain" description="DUF7607" evidence="3">
    <location>
        <begin position="260"/>
        <end position="373"/>
    </location>
</feature>
<keyword evidence="5" id="KW-1185">Reference proteome</keyword>
<evidence type="ECO:0000313" key="5">
    <source>
        <dbReference type="Proteomes" id="UP000700596"/>
    </source>
</evidence>
<dbReference type="AlphaFoldDB" id="A0A9P9DNI6"/>
<feature type="compositionally biased region" description="Polar residues" evidence="2">
    <location>
        <begin position="481"/>
        <end position="493"/>
    </location>
</feature>
<evidence type="ECO:0000256" key="1">
    <source>
        <dbReference type="SAM" id="Coils"/>
    </source>
</evidence>
<feature type="region of interest" description="Disordered" evidence="2">
    <location>
        <begin position="221"/>
        <end position="254"/>
    </location>
</feature>
<feature type="region of interest" description="Disordered" evidence="2">
    <location>
        <begin position="387"/>
        <end position="503"/>
    </location>
</feature>
<dbReference type="OrthoDB" id="3533395at2759"/>
<dbReference type="InterPro" id="IPR056026">
    <property type="entry name" value="DUF7607"/>
</dbReference>
<reference evidence="4" key="1">
    <citation type="journal article" date="2021" name="Nat. Commun.">
        <title>Genetic determinants of endophytism in the Arabidopsis root mycobiome.</title>
        <authorList>
            <person name="Mesny F."/>
            <person name="Miyauchi S."/>
            <person name="Thiergart T."/>
            <person name="Pickel B."/>
            <person name="Atanasova L."/>
            <person name="Karlsson M."/>
            <person name="Huettel B."/>
            <person name="Barry K.W."/>
            <person name="Haridas S."/>
            <person name="Chen C."/>
            <person name="Bauer D."/>
            <person name="Andreopoulos W."/>
            <person name="Pangilinan J."/>
            <person name="LaButti K."/>
            <person name="Riley R."/>
            <person name="Lipzen A."/>
            <person name="Clum A."/>
            <person name="Drula E."/>
            <person name="Henrissat B."/>
            <person name="Kohler A."/>
            <person name="Grigoriev I.V."/>
            <person name="Martin F.M."/>
            <person name="Hacquard S."/>
        </authorList>
    </citation>
    <scope>NUCLEOTIDE SEQUENCE</scope>
    <source>
        <strain evidence="4">MPI-CAGE-CH-0243</strain>
    </source>
</reference>
<sequence length="703" mass="79528">MRRHLTITKPQDFISVSTTAIEVVPPRRTDSSCNERRMSLADPWFWTVEILIEQLCRSSALFAEAGCDPRRYPALPYLEQLIRQHQIGGATFLQSVDERHLQDILKIEVASARQNTVKVIELLRSRSLEYQQRRLATATAETLHISETVPISVEATPKIPKRVEVETVVIDDDPLPDNSLSRLSELLGSQEAQDGAEPTSWNYLLKQWQENDQEEIVDDIDDEYDDDDDDMDLDDGSEPDEQDSSPVPKVTSHKRKLLGQEEVIQIINDHIESFTKKWVPGQGGVPGDDLADDELDLWNEAEASGERDYLIKLTKERIEMYELNLNNLCREISELEWKSPGAVQRLFGTLEATIELLEQEKWELCVYEMPSAPLLNDQTREIDLALQTNPHNGDPAPSVQSPSQQPPSFSRSQANEIVDLGSGSDISDDDTMIIDEPDPLVHPMSQLPPSTNNLNLEPKHEIASPTPSRLLQSAKKHNSSSRKSPYTSQTPTKSRIRSRNNPEDVSIATVSKWDWNDLRSKQDRKRILMKSISAMSSSDRETVRTRVANLKKKDALAEIPACIAMMIRGGDNNNNNSKMQGVLPRDSQKIIKFTNLFLCWWLADNYLEKRPSVERLKELAQCLESGAADQDIFYDYLKYILGHTFSTAALSTPLAPSQAEIVVISSDEDATPVRKMFSPRTPRSKRTEKRTERNESGTRRSGS</sequence>
<feature type="compositionally biased region" description="Acidic residues" evidence="2">
    <location>
        <begin position="221"/>
        <end position="243"/>
    </location>
</feature>
<gene>
    <name evidence="4" type="ORF">B0J11DRAFT_489617</name>
</gene>
<feature type="region of interest" description="Disordered" evidence="2">
    <location>
        <begin position="672"/>
        <end position="703"/>
    </location>
</feature>
<evidence type="ECO:0000256" key="2">
    <source>
        <dbReference type="SAM" id="MobiDB-lite"/>
    </source>
</evidence>
<feature type="compositionally biased region" description="Basic and acidic residues" evidence="2">
    <location>
        <begin position="689"/>
        <end position="703"/>
    </location>
</feature>
<keyword evidence="1" id="KW-0175">Coiled coil</keyword>
<evidence type="ECO:0000259" key="3">
    <source>
        <dbReference type="Pfam" id="PF24580"/>
    </source>
</evidence>
<name>A0A9P9DNI6_9PLEO</name>
<accession>A0A9P9DNI6</accession>
<protein>
    <recommendedName>
        <fullName evidence="3">DUF7607 domain-containing protein</fullName>
    </recommendedName>
</protein>
<feature type="coiled-coil region" evidence="1">
    <location>
        <begin position="311"/>
        <end position="338"/>
    </location>
</feature>
<feature type="compositionally biased region" description="Acidic residues" evidence="2">
    <location>
        <begin position="426"/>
        <end position="438"/>
    </location>
</feature>
<feature type="compositionally biased region" description="Low complexity" evidence="2">
    <location>
        <begin position="397"/>
        <end position="425"/>
    </location>
</feature>
<dbReference type="Pfam" id="PF24580">
    <property type="entry name" value="DUF7607"/>
    <property type="match status" value="1"/>
</dbReference>
<evidence type="ECO:0000313" key="4">
    <source>
        <dbReference type="EMBL" id="KAH7122503.1"/>
    </source>
</evidence>
<organism evidence="4 5">
    <name type="scientific">Dendryphion nanum</name>
    <dbReference type="NCBI Taxonomy" id="256645"/>
    <lineage>
        <taxon>Eukaryota</taxon>
        <taxon>Fungi</taxon>
        <taxon>Dikarya</taxon>
        <taxon>Ascomycota</taxon>
        <taxon>Pezizomycotina</taxon>
        <taxon>Dothideomycetes</taxon>
        <taxon>Pleosporomycetidae</taxon>
        <taxon>Pleosporales</taxon>
        <taxon>Torulaceae</taxon>
        <taxon>Dendryphion</taxon>
    </lineage>
</organism>
<dbReference type="EMBL" id="JAGMWT010000009">
    <property type="protein sequence ID" value="KAH7122503.1"/>
    <property type="molecule type" value="Genomic_DNA"/>
</dbReference>